<feature type="domain" description="DUF4268" evidence="1">
    <location>
        <begin position="10"/>
        <end position="143"/>
    </location>
</feature>
<evidence type="ECO:0000313" key="2">
    <source>
        <dbReference type="EMBL" id="SDC12456.1"/>
    </source>
</evidence>
<sequence length="151" mass="17395">MYSKNEAALIKKEFWTSLGTYLKPVLSANGQKVNWVNYKTGIKGIYFRTDVTKREASVAVELTHPGEEKRTAAFDKLVSLKAVFSEMAGGDWLWQRAVYDEEGRPVSKILIRKEPVNIFNRNDWPVIISFFKQHLIALDAFWSIAKAYFED</sequence>
<evidence type="ECO:0000259" key="1">
    <source>
        <dbReference type="Pfam" id="PF14088"/>
    </source>
</evidence>
<name>A0A1G6J372_NIADE</name>
<dbReference type="AlphaFoldDB" id="A0A1G6J372"/>
<proteinExistence type="predicted"/>
<dbReference type="InterPro" id="IPR025364">
    <property type="entry name" value="DUF4268"/>
</dbReference>
<evidence type="ECO:0000313" key="3">
    <source>
        <dbReference type="Proteomes" id="UP000198757"/>
    </source>
</evidence>
<dbReference type="RefSeq" id="WP_090388323.1">
    <property type="nucleotide sequence ID" value="NZ_FMZO01000001.1"/>
</dbReference>
<gene>
    <name evidence="2" type="ORF">SAMN04487894_101388</name>
</gene>
<dbReference type="OrthoDB" id="1467516at2"/>
<reference evidence="3" key="1">
    <citation type="submission" date="2016-10" db="EMBL/GenBank/DDBJ databases">
        <authorList>
            <person name="Varghese N."/>
            <person name="Submissions S."/>
        </authorList>
    </citation>
    <scope>NUCLEOTIDE SEQUENCE [LARGE SCALE GENOMIC DNA]</scope>
    <source>
        <strain evidence="3">DSM 25811 / CCM 8410 / LMG 26954 / E90</strain>
    </source>
</reference>
<keyword evidence="3" id="KW-1185">Reference proteome</keyword>
<dbReference type="Proteomes" id="UP000198757">
    <property type="component" value="Unassembled WGS sequence"/>
</dbReference>
<dbReference type="STRING" id="1285928.SAMN04487894_101388"/>
<organism evidence="2 3">
    <name type="scientific">Niabella drilacis (strain DSM 25811 / CCM 8410 / CCUG 62505 / LMG 26954 / E90)</name>
    <dbReference type="NCBI Taxonomy" id="1285928"/>
    <lineage>
        <taxon>Bacteria</taxon>
        <taxon>Pseudomonadati</taxon>
        <taxon>Bacteroidota</taxon>
        <taxon>Chitinophagia</taxon>
        <taxon>Chitinophagales</taxon>
        <taxon>Chitinophagaceae</taxon>
        <taxon>Niabella</taxon>
    </lineage>
</organism>
<accession>A0A1G6J372</accession>
<dbReference type="EMBL" id="FMZO01000001">
    <property type="protein sequence ID" value="SDC12456.1"/>
    <property type="molecule type" value="Genomic_DNA"/>
</dbReference>
<dbReference type="Pfam" id="PF14088">
    <property type="entry name" value="DUF4268"/>
    <property type="match status" value="1"/>
</dbReference>
<protein>
    <recommendedName>
        <fullName evidence="1">DUF4268 domain-containing protein</fullName>
    </recommendedName>
</protein>